<protein>
    <submittedName>
        <fullName evidence="2">37S ribosomal protein S24, mitochondrial</fullName>
    </submittedName>
</protein>
<comment type="caution">
    <text evidence="2">The sequence shown here is derived from an EMBL/GenBank/DDBJ whole genome shotgun (WGS) entry which is preliminary data.</text>
</comment>
<dbReference type="Proteomes" id="UP001151582">
    <property type="component" value="Unassembled WGS sequence"/>
</dbReference>
<gene>
    <name evidence="2" type="primary">RSM24</name>
    <name evidence="2" type="ORF">H4R34_000269</name>
</gene>
<keyword evidence="3" id="KW-1185">Reference proteome</keyword>
<name>A0A9W8B8E9_9FUNG</name>
<sequence>MGKGSSRASLLVARCFSATHTPVLSGRQRYINAVKELDDELLNEPLPSASVGDLTRPGQMLWMSVLEVKEYLKKLKTEVPHLAQKTKAFTGVTPGVEQYVNRPVTHKPSSPPAPANPVLRFRLTRYALEEEHTRANTVVMTVAIPQLQLSPDEHHKLRLLAGAHKYKFETDELVIGCNDYSTQAQNKAHLVRVFCRLLKEVKNHDDLFKDVPAPKPGARRRRKYNMRRLRFPDAWARPQMPAAAATPPAPTTS</sequence>
<dbReference type="EMBL" id="JANBQB010000006">
    <property type="protein sequence ID" value="KAJ1985012.1"/>
    <property type="molecule type" value="Genomic_DNA"/>
</dbReference>
<feature type="domain" description="Small ribosomal subunit protein mS35 mitochondrial conserved" evidence="1">
    <location>
        <begin position="112"/>
        <end position="235"/>
    </location>
</feature>
<organism evidence="2 3">
    <name type="scientific">Dimargaris verticillata</name>
    <dbReference type="NCBI Taxonomy" id="2761393"/>
    <lineage>
        <taxon>Eukaryota</taxon>
        <taxon>Fungi</taxon>
        <taxon>Fungi incertae sedis</taxon>
        <taxon>Zoopagomycota</taxon>
        <taxon>Kickxellomycotina</taxon>
        <taxon>Dimargaritomycetes</taxon>
        <taxon>Dimargaritales</taxon>
        <taxon>Dimargaritaceae</taxon>
        <taxon>Dimargaris</taxon>
    </lineage>
</organism>
<dbReference type="PANTHER" id="PTHR13490:SF0">
    <property type="entry name" value="SMALL RIBOSOMAL SUBUNIT PROTEIN MS35"/>
    <property type="match status" value="1"/>
</dbReference>
<dbReference type="PANTHER" id="PTHR13490">
    <property type="entry name" value="MITOCHONDRIAL 28S RIBOSOMAL PROTEIN S28"/>
    <property type="match status" value="1"/>
</dbReference>
<dbReference type="GO" id="GO:0003735">
    <property type="term" value="F:structural constituent of ribosome"/>
    <property type="evidence" value="ECO:0007669"/>
    <property type="project" value="InterPro"/>
</dbReference>
<proteinExistence type="predicted"/>
<dbReference type="InterPro" id="IPR039848">
    <property type="entry name" value="Ribosomal_mS35_mt"/>
</dbReference>
<dbReference type="InterPro" id="IPR019349">
    <property type="entry name" value="Ribosomal_mS35_mit"/>
</dbReference>
<evidence type="ECO:0000259" key="1">
    <source>
        <dbReference type="Pfam" id="PF10213"/>
    </source>
</evidence>
<reference evidence="2" key="1">
    <citation type="submission" date="2022-07" db="EMBL/GenBank/DDBJ databases">
        <title>Phylogenomic reconstructions and comparative analyses of Kickxellomycotina fungi.</title>
        <authorList>
            <person name="Reynolds N.K."/>
            <person name="Stajich J.E."/>
            <person name="Barry K."/>
            <person name="Grigoriev I.V."/>
            <person name="Crous P."/>
            <person name="Smith M.E."/>
        </authorList>
    </citation>
    <scope>NUCLEOTIDE SEQUENCE</scope>
    <source>
        <strain evidence="2">RSA 567</strain>
    </source>
</reference>
<evidence type="ECO:0000313" key="2">
    <source>
        <dbReference type="EMBL" id="KAJ1985012.1"/>
    </source>
</evidence>
<dbReference type="OrthoDB" id="283424at2759"/>
<keyword evidence="2" id="KW-0689">Ribosomal protein</keyword>
<dbReference type="AlphaFoldDB" id="A0A9W8B8E9"/>
<dbReference type="Pfam" id="PF10213">
    <property type="entry name" value="MRP-S28"/>
    <property type="match status" value="1"/>
</dbReference>
<dbReference type="GO" id="GO:0005763">
    <property type="term" value="C:mitochondrial small ribosomal subunit"/>
    <property type="evidence" value="ECO:0007669"/>
    <property type="project" value="TreeGrafter"/>
</dbReference>
<dbReference type="GO" id="GO:0032543">
    <property type="term" value="P:mitochondrial translation"/>
    <property type="evidence" value="ECO:0007669"/>
    <property type="project" value="InterPro"/>
</dbReference>
<accession>A0A9W8B8E9</accession>
<evidence type="ECO:0000313" key="3">
    <source>
        <dbReference type="Proteomes" id="UP001151582"/>
    </source>
</evidence>
<keyword evidence="2" id="KW-0687">Ribonucleoprotein</keyword>